<keyword evidence="3" id="KW-1185">Reference proteome</keyword>
<evidence type="ECO:0000259" key="1">
    <source>
        <dbReference type="Pfam" id="PF00144"/>
    </source>
</evidence>
<gene>
    <name evidence="2" type="ORF">INQ42_06350</name>
</gene>
<dbReference type="PANTHER" id="PTHR46825:SF9">
    <property type="entry name" value="BETA-LACTAMASE-RELATED DOMAIN-CONTAINING PROTEIN"/>
    <property type="match status" value="1"/>
</dbReference>
<dbReference type="PROSITE" id="PS00146">
    <property type="entry name" value="BETA_LACTAMASE_A"/>
    <property type="match status" value="1"/>
</dbReference>
<dbReference type="PANTHER" id="PTHR46825">
    <property type="entry name" value="D-ALANYL-D-ALANINE-CARBOXYPEPTIDASE/ENDOPEPTIDASE AMPH"/>
    <property type="match status" value="1"/>
</dbReference>
<dbReference type="InterPro" id="IPR023650">
    <property type="entry name" value="Beta-lactam_class-A_AS"/>
</dbReference>
<dbReference type="InterPro" id="IPR001466">
    <property type="entry name" value="Beta-lactam-related"/>
</dbReference>
<reference evidence="2 3" key="1">
    <citation type="submission" date="2020-10" db="EMBL/GenBank/DDBJ databases">
        <title>complete genome sequencing of Lysobacter sp. H23M41.</title>
        <authorList>
            <person name="Bae J.-W."/>
            <person name="Lee S.-Y."/>
        </authorList>
    </citation>
    <scope>NUCLEOTIDE SEQUENCE [LARGE SCALE GENOMIC DNA]</scope>
    <source>
        <strain evidence="2 3">H23M41</strain>
    </source>
</reference>
<evidence type="ECO:0000313" key="2">
    <source>
        <dbReference type="EMBL" id="QOW23164.1"/>
    </source>
</evidence>
<dbReference type="Pfam" id="PF00144">
    <property type="entry name" value="Beta-lactamase"/>
    <property type="match status" value="1"/>
</dbReference>
<proteinExistence type="predicted"/>
<dbReference type="InterPro" id="IPR050491">
    <property type="entry name" value="AmpC-like"/>
</dbReference>
<protein>
    <submittedName>
        <fullName evidence="2">Beta-lactamase family protein</fullName>
    </submittedName>
</protein>
<feature type="domain" description="Beta-lactamase-related" evidence="1">
    <location>
        <begin position="24"/>
        <end position="338"/>
    </location>
</feature>
<sequence>MTPAGGELSAEAADEADSAVVTKKIDQLMNRYAGSGPGASLLVVRAGKPAIRRSYGMADVEKAVPVTPATNFRLASVSKQFTAAAILLLVEDGRLTLEDRVGKWLPELPAATAAITIRHLLTHVSGLIDYEDEMSAELDRQVHDADVLQILAELDRTYFPPGSDFRYSNSAYALLALIVERISGEEYPAFLENRIFRPLGMSTTLAFVDGGPGVENRAYGYSRKDGIWVRTDQSPTSAVLGDGGIYSSIDDLAKWNAALGDDRLLSDESRDLAFTAAVSTNDPGVDYGLGWYVGKDRVWHSGETIGFRNVLVRYPKQGLAVVILSNRNDPEPMATALAISALFQQ</sequence>
<dbReference type="Gene3D" id="3.40.710.10">
    <property type="entry name" value="DD-peptidase/beta-lactamase superfamily"/>
    <property type="match status" value="1"/>
</dbReference>
<dbReference type="InterPro" id="IPR012338">
    <property type="entry name" value="Beta-lactam/transpept-like"/>
</dbReference>
<accession>A0A7S6ZVV8</accession>
<dbReference type="Proteomes" id="UP000593932">
    <property type="component" value="Chromosome"/>
</dbReference>
<dbReference type="RefSeq" id="WP_194035637.1">
    <property type="nucleotide sequence ID" value="NZ_CP063657.1"/>
</dbReference>
<dbReference type="SUPFAM" id="SSF56601">
    <property type="entry name" value="beta-lactamase/transpeptidase-like"/>
    <property type="match status" value="1"/>
</dbReference>
<evidence type="ECO:0000313" key="3">
    <source>
        <dbReference type="Proteomes" id="UP000593932"/>
    </source>
</evidence>
<dbReference type="EMBL" id="CP063657">
    <property type="protein sequence ID" value="QOW23164.1"/>
    <property type="molecule type" value="Genomic_DNA"/>
</dbReference>
<name>A0A7S6ZVV8_9GAMM</name>
<organism evidence="2 3">
    <name type="scientific">Novilysobacter avium</name>
    <dbReference type="NCBI Taxonomy" id="2781023"/>
    <lineage>
        <taxon>Bacteria</taxon>
        <taxon>Pseudomonadati</taxon>
        <taxon>Pseudomonadota</taxon>
        <taxon>Gammaproteobacteria</taxon>
        <taxon>Lysobacterales</taxon>
        <taxon>Lysobacteraceae</taxon>
        <taxon>Novilysobacter</taxon>
    </lineage>
</organism>